<dbReference type="EMBL" id="RWJI01000002">
    <property type="protein sequence ID" value="RRQ50989.1"/>
    <property type="molecule type" value="Genomic_DNA"/>
</dbReference>
<accession>A0A3R8S3E7</accession>
<proteinExistence type="predicted"/>
<organism evidence="1 2">
    <name type="scientific">Sphingorhabdus wooponensis</name>
    <dbReference type="NCBI Taxonomy" id="940136"/>
    <lineage>
        <taxon>Bacteria</taxon>
        <taxon>Pseudomonadati</taxon>
        <taxon>Pseudomonadota</taxon>
        <taxon>Alphaproteobacteria</taxon>
        <taxon>Sphingomonadales</taxon>
        <taxon>Sphingomonadaceae</taxon>
        <taxon>Sphingorhabdus</taxon>
    </lineage>
</organism>
<dbReference type="RefSeq" id="WP_125230962.1">
    <property type="nucleotide sequence ID" value="NZ_RWJI01000002.1"/>
</dbReference>
<dbReference type="Proteomes" id="UP000268553">
    <property type="component" value="Unassembled WGS sequence"/>
</dbReference>
<evidence type="ECO:0000313" key="1">
    <source>
        <dbReference type="EMBL" id="RRQ50989.1"/>
    </source>
</evidence>
<name>A0A3R8S3E7_9SPHN</name>
<keyword evidence="2" id="KW-1185">Reference proteome</keyword>
<dbReference type="GO" id="GO:0008115">
    <property type="term" value="F:sarcosine oxidase activity"/>
    <property type="evidence" value="ECO:0007669"/>
    <property type="project" value="InterPro"/>
</dbReference>
<dbReference type="OrthoDB" id="7159274at2"/>
<sequence>MMQFTCPHCGPRAQSEFIYERTVDSVVPLDAPSQEAMAKLFTRSNPRGVDDEIWRHTYGCRAWMILTRHRVTNEISGCRAIGPEALP</sequence>
<dbReference type="InterPro" id="IPR038561">
    <property type="entry name" value="SoxD_sf"/>
</dbReference>
<dbReference type="InterPro" id="IPR006279">
    <property type="entry name" value="SoxD"/>
</dbReference>
<comment type="caution">
    <text evidence="1">The sequence shown here is derived from an EMBL/GenBank/DDBJ whole genome shotgun (WGS) entry which is preliminary data.</text>
</comment>
<protein>
    <submittedName>
        <fullName evidence="1">Sarcosine oxidase subunit delta</fullName>
    </submittedName>
</protein>
<dbReference type="Gene3D" id="3.30.2270.10">
    <property type="entry name" value="Folate-binding superfamily"/>
    <property type="match status" value="1"/>
</dbReference>
<reference evidence="1 2" key="1">
    <citation type="submission" date="2018-12" db="EMBL/GenBank/DDBJ databases">
        <authorList>
            <person name="Kim S.-J."/>
            <person name="Jung G.-Y."/>
        </authorList>
    </citation>
    <scope>NUCLEOTIDE SEQUENCE [LARGE SCALE GENOMIC DNA]</scope>
    <source>
        <strain evidence="1 2">03SU3-P</strain>
    </source>
</reference>
<evidence type="ECO:0000313" key="2">
    <source>
        <dbReference type="Proteomes" id="UP000268553"/>
    </source>
</evidence>
<dbReference type="Pfam" id="PF04267">
    <property type="entry name" value="SoxD"/>
    <property type="match status" value="1"/>
</dbReference>
<dbReference type="GO" id="GO:0046653">
    <property type="term" value="P:tetrahydrofolate metabolic process"/>
    <property type="evidence" value="ECO:0007669"/>
    <property type="project" value="InterPro"/>
</dbReference>
<dbReference type="AlphaFoldDB" id="A0A3R8S3E7"/>
<gene>
    <name evidence="1" type="ORF">D7D48_08265</name>
</gene>